<evidence type="ECO:0000256" key="6">
    <source>
        <dbReference type="ARBA" id="ARBA00023136"/>
    </source>
</evidence>
<name>A0A1S3ICU6_LINAN</name>
<dbReference type="Gene3D" id="2.60.40.10">
    <property type="entry name" value="Immunoglobulins"/>
    <property type="match status" value="1"/>
</dbReference>
<keyword evidence="5 8" id="KW-1133">Transmembrane helix</keyword>
<evidence type="ECO:0000256" key="5">
    <source>
        <dbReference type="ARBA" id="ARBA00022989"/>
    </source>
</evidence>
<evidence type="ECO:0000256" key="1">
    <source>
        <dbReference type="ARBA" id="ARBA00004479"/>
    </source>
</evidence>
<evidence type="ECO:0000256" key="4">
    <source>
        <dbReference type="ARBA" id="ARBA00022729"/>
    </source>
</evidence>
<keyword evidence="7" id="KW-0325">Glycoprotein</keyword>
<dbReference type="InterPro" id="IPR013783">
    <property type="entry name" value="Ig-like_fold"/>
</dbReference>
<evidence type="ECO:0000256" key="3">
    <source>
        <dbReference type="ARBA" id="ARBA00022692"/>
    </source>
</evidence>
<feature type="transmembrane region" description="Helical" evidence="8">
    <location>
        <begin position="510"/>
        <end position="527"/>
    </location>
</feature>
<evidence type="ECO:0000256" key="2">
    <source>
        <dbReference type="ARBA" id="ARBA00008727"/>
    </source>
</evidence>
<comment type="similarity">
    <text evidence="2">Belongs to the FAM187 family.</text>
</comment>
<keyword evidence="4" id="KW-0732">Signal</keyword>
<reference evidence="10" key="1">
    <citation type="submission" date="2025-08" db="UniProtKB">
        <authorList>
            <consortium name="RefSeq"/>
        </authorList>
    </citation>
    <scope>IDENTIFICATION</scope>
    <source>
        <tissue evidence="10">Gonads</tissue>
    </source>
</reference>
<dbReference type="GeneID" id="106163064"/>
<dbReference type="KEGG" id="lak:106163064"/>
<evidence type="ECO:0000313" key="9">
    <source>
        <dbReference type="Proteomes" id="UP000085678"/>
    </source>
</evidence>
<dbReference type="AlphaFoldDB" id="A0A1S3ICU6"/>
<dbReference type="Pfam" id="PF00090">
    <property type="entry name" value="TSP_1"/>
    <property type="match status" value="1"/>
</dbReference>
<dbReference type="Proteomes" id="UP000085678">
    <property type="component" value="Unplaced"/>
</dbReference>
<dbReference type="SUPFAM" id="SSF48726">
    <property type="entry name" value="Immunoglobulin"/>
    <property type="match status" value="1"/>
</dbReference>
<sequence>MRNRPITHENCCACGVCPGCREGPGGRGELIKIKHTTVPVSGYKLTIRVSDEERKEEWVYENNFPYFETPNHGRNMHTSTLKSGLLFGGHPSHFIAKRDVMSHKEDNGYCLDRISISKELHSSPLQKAIIVELGMEAKMLCHFCDESTQRAESPRVWHRVVSAEPWDMKSRSLKTEEVEIDAHDDETANRVVVTPEHSLIIKRMERADAGTYYCETFTEKFNDDIQMSPDDNGESLHIKGYKVKAVYHLDYFAENKNNIQIVSREKDVFSLPNIPIVNITGNYVTFTSWAKWSECSTCGRHGERKRIGICKVKISVPEKSVFPKFLGHILRLYSDGAPCHSSMFSELPDIFDRQDEMEWGRCTLPCRKSVAKRQTHEIKHKRSFYGDNFKYKEREQKESGEETEVNVKEVKTSHSIQEEKITQDIDTELLLACPGASMLNMVWWVNGSRYIPVLEVQNRTEGRVEITVLNQLVIHKLNGYDTLNPFTCYVEQREKKKFIIKDFVENLKQIGITFCLNFLLFILVLIIKHKQRMSQPTK</sequence>
<dbReference type="RefSeq" id="XP_013395988.1">
    <property type="nucleotide sequence ID" value="XM_013540534.1"/>
</dbReference>
<organism evidence="9 10">
    <name type="scientific">Lingula anatina</name>
    <name type="common">Brachiopod</name>
    <name type="synonym">Lingula unguis</name>
    <dbReference type="NCBI Taxonomy" id="7574"/>
    <lineage>
        <taxon>Eukaryota</taxon>
        <taxon>Metazoa</taxon>
        <taxon>Spiralia</taxon>
        <taxon>Lophotrochozoa</taxon>
        <taxon>Brachiopoda</taxon>
        <taxon>Linguliformea</taxon>
        <taxon>Lingulata</taxon>
        <taxon>Lingulida</taxon>
        <taxon>Linguloidea</taxon>
        <taxon>Lingulidae</taxon>
        <taxon>Lingula</taxon>
    </lineage>
</organism>
<keyword evidence="3 8" id="KW-0812">Transmembrane</keyword>
<evidence type="ECO:0000256" key="8">
    <source>
        <dbReference type="SAM" id="Phobius"/>
    </source>
</evidence>
<dbReference type="InterPro" id="IPR039311">
    <property type="entry name" value="FAM187A/B"/>
</dbReference>
<dbReference type="PANTHER" id="PTHR32178:SF6">
    <property type="entry name" value="IG-LIKE DOMAIN-CONTAINING PROTEIN"/>
    <property type="match status" value="1"/>
</dbReference>
<dbReference type="OrthoDB" id="6434091at2759"/>
<dbReference type="GO" id="GO:0016020">
    <property type="term" value="C:membrane"/>
    <property type="evidence" value="ECO:0007669"/>
    <property type="project" value="UniProtKB-SubCell"/>
</dbReference>
<evidence type="ECO:0000313" key="10">
    <source>
        <dbReference type="RefSeq" id="XP_013395988.1"/>
    </source>
</evidence>
<keyword evidence="6 8" id="KW-0472">Membrane</keyword>
<keyword evidence="9" id="KW-1185">Reference proteome</keyword>
<dbReference type="InterPro" id="IPR036179">
    <property type="entry name" value="Ig-like_dom_sf"/>
</dbReference>
<dbReference type="InterPro" id="IPR000884">
    <property type="entry name" value="TSP1_rpt"/>
</dbReference>
<evidence type="ECO:0000256" key="7">
    <source>
        <dbReference type="ARBA" id="ARBA00023180"/>
    </source>
</evidence>
<dbReference type="InParanoid" id="A0A1S3ICU6"/>
<comment type="subcellular location">
    <subcellularLocation>
        <location evidence="1">Membrane</location>
        <topology evidence="1">Single-pass type I membrane protein</topology>
    </subcellularLocation>
</comment>
<protein>
    <submittedName>
        <fullName evidence="10">Uncharacterized protein LOC106163064</fullName>
    </submittedName>
</protein>
<proteinExistence type="inferred from homology"/>
<dbReference type="PANTHER" id="PTHR32178">
    <property type="entry name" value="FAM187"/>
    <property type="match status" value="1"/>
</dbReference>
<gene>
    <name evidence="10" type="primary">LOC106163064</name>
</gene>
<accession>A0A1S3ICU6</accession>